<dbReference type="GO" id="GO:0004610">
    <property type="term" value="F:phosphoacetylglucosamine mutase activity"/>
    <property type="evidence" value="ECO:0007669"/>
    <property type="project" value="TreeGrafter"/>
</dbReference>
<evidence type="ECO:0000313" key="3">
    <source>
        <dbReference type="WBParaSite" id="HPLM_0002110001-mRNA-1"/>
    </source>
</evidence>
<dbReference type="STRING" id="6290.A0A0N4X9Q5"/>
<dbReference type="AlphaFoldDB" id="A0A0N4X9Q5"/>
<dbReference type="SUPFAM" id="SSF53738">
    <property type="entry name" value="Phosphoglucomutase, first 3 domains"/>
    <property type="match status" value="1"/>
</dbReference>
<dbReference type="Gene3D" id="3.40.120.10">
    <property type="entry name" value="Alpha-D-Glucose-1,6-Bisphosphate, subunit A, domain 3"/>
    <property type="match status" value="1"/>
</dbReference>
<evidence type="ECO:0000313" key="1">
    <source>
        <dbReference type="EMBL" id="VDO87825.1"/>
    </source>
</evidence>
<proteinExistence type="predicted"/>
<dbReference type="InterPro" id="IPR016055">
    <property type="entry name" value="A-D-PHexomutase_a/b/a-I/II/III"/>
</dbReference>
<evidence type="ECO:0000313" key="2">
    <source>
        <dbReference type="Proteomes" id="UP000268014"/>
    </source>
</evidence>
<organism evidence="3">
    <name type="scientific">Haemonchus placei</name>
    <name type="common">Barber's pole worm</name>
    <dbReference type="NCBI Taxonomy" id="6290"/>
    <lineage>
        <taxon>Eukaryota</taxon>
        <taxon>Metazoa</taxon>
        <taxon>Ecdysozoa</taxon>
        <taxon>Nematoda</taxon>
        <taxon>Chromadorea</taxon>
        <taxon>Rhabditida</taxon>
        <taxon>Rhabditina</taxon>
        <taxon>Rhabditomorpha</taxon>
        <taxon>Strongyloidea</taxon>
        <taxon>Trichostrongylidae</taxon>
        <taxon>Haemonchus</taxon>
    </lineage>
</organism>
<dbReference type="Proteomes" id="UP000268014">
    <property type="component" value="Unassembled WGS sequence"/>
</dbReference>
<dbReference type="WBParaSite" id="HPLM_0002110001-mRNA-1">
    <property type="protein sequence ID" value="HPLM_0002110001-mRNA-1"/>
    <property type="gene ID" value="HPLM_0002110001"/>
</dbReference>
<reference evidence="1 2" key="2">
    <citation type="submission" date="2018-11" db="EMBL/GenBank/DDBJ databases">
        <authorList>
            <consortium name="Pathogen Informatics"/>
        </authorList>
    </citation>
    <scope>NUCLEOTIDE SEQUENCE [LARGE SCALE GENOMIC DNA]</scope>
    <source>
        <strain evidence="1 2">MHpl1</strain>
    </source>
</reference>
<name>A0A0N4X9Q5_HAEPC</name>
<dbReference type="PANTHER" id="PTHR45955">
    <property type="entry name" value="PHOSPHOACETYLGLUCOSAMINE MUTASE"/>
    <property type="match status" value="1"/>
</dbReference>
<dbReference type="GO" id="GO:0005975">
    <property type="term" value="P:carbohydrate metabolic process"/>
    <property type="evidence" value="ECO:0007669"/>
    <property type="project" value="InterPro"/>
</dbReference>
<sequence length="107" mass="12046">MDSRESSPYLTEAVKAGAALMGVAYEGHGLLTTPQLHYIVRCKNDPSFGDAREIGYYARISDAFKKFCKLSSFGSFVAAYRIHTLIPTGEKLRTQNIVYTQYKHNVY</sequence>
<dbReference type="GO" id="GO:0006048">
    <property type="term" value="P:UDP-N-acetylglucosamine biosynthetic process"/>
    <property type="evidence" value="ECO:0007669"/>
    <property type="project" value="TreeGrafter"/>
</dbReference>
<dbReference type="EMBL" id="UZAF01022940">
    <property type="protein sequence ID" value="VDO87825.1"/>
    <property type="molecule type" value="Genomic_DNA"/>
</dbReference>
<reference evidence="3" key="1">
    <citation type="submission" date="2017-02" db="UniProtKB">
        <authorList>
            <consortium name="WormBaseParasite"/>
        </authorList>
    </citation>
    <scope>IDENTIFICATION</scope>
</reference>
<dbReference type="OrthoDB" id="1928at2759"/>
<dbReference type="PANTHER" id="PTHR45955:SF1">
    <property type="entry name" value="PHOSPHOACETYLGLUCOSAMINE MUTASE"/>
    <property type="match status" value="1"/>
</dbReference>
<accession>A0A0N4X9Q5</accession>
<keyword evidence="2" id="KW-1185">Reference proteome</keyword>
<gene>
    <name evidence="1" type="ORF">HPLM_LOCUS21089</name>
</gene>
<protein>
    <submittedName>
        <fullName evidence="3">Peptidase_M23 domain-containing protein</fullName>
    </submittedName>
</protein>